<dbReference type="CDD" id="cd07377">
    <property type="entry name" value="WHTH_GntR"/>
    <property type="match status" value="1"/>
</dbReference>
<comment type="caution">
    <text evidence="5">The sequence shown here is derived from an EMBL/GenBank/DDBJ whole genome shotgun (WGS) entry which is preliminary data.</text>
</comment>
<gene>
    <name evidence="5" type="ORF">GCM10009765_66310</name>
</gene>
<dbReference type="RefSeq" id="WP_344314150.1">
    <property type="nucleotide sequence ID" value="NZ_BAAANY010000032.1"/>
</dbReference>
<evidence type="ECO:0000256" key="2">
    <source>
        <dbReference type="ARBA" id="ARBA00023125"/>
    </source>
</evidence>
<keyword evidence="1" id="KW-0805">Transcription regulation</keyword>
<evidence type="ECO:0000313" key="6">
    <source>
        <dbReference type="Proteomes" id="UP001500618"/>
    </source>
</evidence>
<dbReference type="PANTHER" id="PTHR44846">
    <property type="entry name" value="MANNOSYL-D-GLYCERATE TRANSPORT/METABOLISM SYSTEM REPRESSOR MNGR-RELATED"/>
    <property type="match status" value="1"/>
</dbReference>
<keyword evidence="3" id="KW-0804">Transcription</keyword>
<dbReference type="PANTHER" id="PTHR44846:SF17">
    <property type="entry name" value="GNTR-FAMILY TRANSCRIPTIONAL REGULATOR"/>
    <property type="match status" value="1"/>
</dbReference>
<dbReference type="InterPro" id="IPR050679">
    <property type="entry name" value="Bact_HTH_transcr_reg"/>
</dbReference>
<dbReference type="InterPro" id="IPR036388">
    <property type="entry name" value="WH-like_DNA-bd_sf"/>
</dbReference>
<dbReference type="Pfam" id="PF00392">
    <property type="entry name" value="GntR"/>
    <property type="match status" value="1"/>
</dbReference>
<sequence>MTVKADDPRPAFVQVADELRQDIQAGTLRGGQQLPSWRALGKRFGVTPSTVEKGINILRAEGLVEASHGRGTFVRDMDAEPEPSAEYVAIMTEIRALADQVRATNARMAELEKLVGHPTQPPPSTD</sequence>
<keyword evidence="6" id="KW-1185">Reference proteome</keyword>
<dbReference type="InterPro" id="IPR000524">
    <property type="entry name" value="Tscrpt_reg_HTH_GntR"/>
</dbReference>
<evidence type="ECO:0000256" key="1">
    <source>
        <dbReference type="ARBA" id="ARBA00023015"/>
    </source>
</evidence>
<name>A0ABN2ILR3_9ACTN</name>
<evidence type="ECO:0000313" key="5">
    <source>
        <dbReference type="EMBL" id="GAA1707600.1"/>
    </source>
</evidence>
<organism evidence="5 6">
    <name type="scientific">Fodinicola feengrottensis</name>
    <dbReference type="NCBI Taxonomy" id="435914"/>
    <lineage>
        <taxon>Bacteria</taxon>
        <taxon>Bacillati</taxon>
        <taxon>Actinomycetota</taxon>
        <taxon>Actinomycetes</taxon>
        <taxon>Mycobacteriales</taxon>
        <taxon>Fodinicola</taxon>
    </lineage>
</organism>
<accession>A0ABN2ILR3</accession>
<keyword evidence="2" id="KW-0238">DNA-binding</keyword>
<dbReference type="Gene3D" id="1.10.10.10">
    <property type="entry name" value="Winged helix-like DNA-binding domain superfamily/Winged helix DNA-binding domain"/>
    <property type="match status" value="1"/>
</dbReference>
<evidence type="ECO:0000256" key="3">
    <source>
        <dbReference type="ARBA" id="ARBA00023163"/>
    </source>
</evidence>
<evidence type="ECO:0000259" key="4">
    <source>
        <dbReference type="PROSITE" id="PS50949"/>
    </source>
</evidence>
<reference evidence="5 6" key="1">
    <citation type="journal article" date="2019" name="Int. J. Syst. Evol. Microbiol.">
        <title>The Global Catalogue of Microorganisms (GCM) 10K type strain sequencing project: providing services to taxonomists for standard genome sequencing and annotation.</title>
        <authorList>
            <consortium name="The Broad Institute Genomics Platform"/>
            <consortium name="The Broad Institute Genome Sequencing Center for Infectious Disease"/>
            <person name="Wu L."/>
            <person name="Ma J."/>
        </authorList>
    </citation>
    <scope>NUCLEOTIDE SEQUENCE [LARGE SCALE GENOMIC DNA]</scope>
    <source>
        <strain evidence="5 6">JCM 14718</strain>
    </source>
</reference>
<dbReference type="Proteomes" id="UP001500618">
    <property type="component" value="Unassembled WGS sequence"/>
</dbReference>
<dbReference type="SUPFAM" id="SSF46785">
    <property type="entry name" value="Winged helix' DNA-binding domain"/>
    <property type="match status" value="1"/>
</dbReference>
<dbReference type="SMART" id="SM00345">
    <property type="entry name" value="HTH_GNTR"/>
    <property type="match status" value="1"/>
</dbReference>
<protein>
    <recommendedName>
        <fullName evidence="4">HTH gntR-type domain-containing protein</fullName>
    </recommendedName>
</protein>
<proteinExistence type="predicted"/>
<dbReference type="EMBL" id="BAAANY010000032">
    <property type="protein sequence ID" value="GAA1707600.1"/>
    <property type="molecule type" value="Genomic_DNA"/>
</dbReference>
<dbReference type="InterPro" id="IPR036390">
    <property type="entry name" value="WH_DNA-bd_sf"/>
</dbReference>
<dbReference type="PROSITE" id="PS50949">
    <property type="entry name" value="HTH_GNTR"/>
    <property type="match status" value="1"/>
</dbReference>
<feature type="domain" description="HTH gntR-type" evidence="4">
    <location>
        <begin position="9"/>
        <end position="77"/>
    </location>
</feature>